<keyword evidence="9" id="KW-0378">Hydrolase</keyword>
<dbReference type="InterPro" id="IPR010603">
    <property type="entry name" value="Znf_CppX_C4"/>
</dbReference>
<keyword evidence="2 6" id="KW-0547">Nucleotide-binding</keyword>
<dbReference type="PATRIC" id="fig|1778264.3.peg.19"/>
<dbReference type="Gene3D" id="1.10.8.60">
    <property type="match status" value="1"/>
</dbReference>
<dbReference type="Gene3D" id="3.40.50.300">
    <property type="entry name" value="P-loop containing nucleotide triphosphate hydrolases"/>
    <property type="match status" value="1"/>
</dbReference>
<evidence type="ECO:0000259" key="8">
    <source>
        <dbReference type="PROSITE" id="PS51902"/>
    </source>
</evidence>
<evidence type="ECO:0000256" key="1">
    <source>
        <dbReference type="ARBA" id="ARBA00022723"/>
    </source>
</evidence>
<dbReference type="FunFam" id="1.10.8.60:FF:000002">
    <property type="entry name" value="ATP-dependent Clp protease ATP-binding subunit ClpX"/>
    <property type="match status" value="1"/>
</dbReference>
<dbReference type="InterPro" id="IPR004487">
    <property type="entry name" value="Clp_protease_ATP-bd_su_ClpX"/>
</dbReference>
<feature type="domain" description="ClpX-type ZB" evidence="8">
    <location>
        <begin position="4"/>
        <end position="57"/>
    </location>
</feature>
<dbReference type="AlphaFoldDB" id="A0A143WPV3"/>
<comment type="subunit">
    <text evidence="6">Component of the ClpX-ClpP complex. Forms a hexameric ring that, in the presence of ATP, binds to fourteen ClpP subunits assembled into a disk-like structure with a central cavity, resembling the structure of eukaryotic proteasomes.</text>
</comment>
<evidence type="ECO:0000256" key="4">
    <source>
        <dbReference type="ARBA" id="ARBA00022840"/>
    </source>
</evidence>
<dbReference type="GO" id="GO:0016887">
    <property type="term" value="F:ATP hydrolysis activity"/>
    <property type="evidence" value="ECO:0007669"/>
    <property type="project" value="InterPro"/>
</dbReference>
<keyword evidence="4 6" id="KW-0067">ATP-binding</keyword>
<dbReference type="InterPro" id="IPR003593">
    <property type="entry name" value="AAA+_ATPase"/>
</dbReference>
<dbReference type="InterPro" id="IPR027417">
    <property type="entry name" value="P-loop_NTPase"/>
</dbReference>
<dbReference type="RefSeq" id="WP_067568925.1">
    <property type="nucleotide sequence ID" value="NZ_LN999831.1"/>
</dbReference>
<dbReference type="SMART" id="SM01086">
    <property type="entry name" value="ClpB_D2-small"/>
    <property type="match status" value="1"/>
</dbReference>
<dbReference type="SMART" id="SM00382">
    <property type="entry name" value="AAA"/>
    <property type="match status" value="1"/>
</dbReference>
<gene>
    <name evidence="6 9" type="primary">clpX</name>
    <name evidence="9" type="ORF">PMARG_ME00018</name>
</gene>
<feature type="binding site" evidence="6 7">
    <location>
        <position position="16"/>
    </location>
    <ligand>
        <name>Zn(2+)</name>
        <dbReference type="ChEBI" id="CHEBI:29105"/>
    </ligand>
</feature>
<dbReference type="OrthoDB" id="9804062at2"/>
<dbReference type="GO" id="GO:0005524">
    <property type="term" value="F:ATP binding"/>
    <property type="evidence" value="ECO:0007669"/>
    <property type="project" value="UniProtKB-UniRule"/>
</dbReference>
<dbReference type="InterPro" id="IPR019489">
    <property type="entry name" value="Clp_ATPase_C"/>
</dbReference>
<keyword evidence="1 6" id="KW-0479">Metal-binding</keyword>
<feature type="binding site" evidence="6 7">
    <location>
        <position position="41"/>
    </location>
    <ligand>
        <name>Zn(2+)</name>
        <dbReference type="ChEBI" id="CHEBI:29105"/>
    </ligand>
</feature>
<dbReference type="InterPro" id="IPR059188">
    <property type="entry name" value="Znf_CLPX-like"/>
</dbReference>
<evidence type="ECO:0000256" key="7">
    <source>
        <dbReference type="PROSITE-ProRule" id="PRU01250"/>
    </source>
</evidence>
<dbReference type="STRING" id="1778264.PMARG_ME00018"/>
<dbReference type="SUPFAM" id="SSF52540">
    <property type="entry name" value="P-loop containing nucleoside triphosphate hydrolases"/>
    <property type="match status" value="1"/>
</dbReference>
<dbReference type="SMART" id="SM00994">
    <property type="entry name" value="zf-C4_ClpX"/>
    <property type="match status" value="1"/>
</dbReference>
<keyword evidence="5 6" id="KW-0143">Chaperone</keyword>
<proteinExistence type="inferred from homology"/>
<dbReference type="InterPro" id="IPR046425">
    <property type="entry name" value="ClpX_bact"/>
</dbReference>
<feature type="binding site" evidence="6 7">
    <location>
        <position position="19"/>
    </location>
    <ligand>
        <name>Zn(2+)</name>
        <dbReference type="ChEBI" id="CHEBI:29105"/>
    </ligand>
</feature>
<dbReference type="SUPFAM" id="SSF57716">
    <property type="entry name" value="Glucocorticoid receptor-like (DNA-binding domain)"/>
    <property type="match status" value="1"/>
</dbReference>
<comment type="similarity">
    <text evidence="6 7">Belongs to the ClpX chaperone family.</text>
</comment>
<dbReference type="GO" id="GO:0046983">
    <property type="term" value="F:protein dimerization activity"/>
    <property type="evidence" value="ECO:0007669"/>
    <property type="project" value="UniProtKB-UniRule"/>
</dbReference>
<dbReference type="HAMAP" id="MF_00175">
    <property type="entry name" value="ClpX"/>
    <property type="match status" value="1"/>
</dbReference>
<keyword evidence="10" id="KW-1185">Reference proteome</keyword>
<dbReference type="Pfam" id="PF06689">
    <property type="entry name" value="zf-C4_ClpX"/>
    <property type="match status" value="1"/>
</dbReference>
<dbReference type="Gene3D" id="6.20.220.10">
    <property type="entry name" value="ClpX chaperone, C4-type zinc finger domain"/>
    <property type="match status" value="1"/>
</dbReference>
<dbReference type="InterPro" id="IPR050052">
    <property type="entry name" value="ATP-dep_Clp_protease_ClpX"/>
</dbReference>
<dbReference type="InterPro" id="IPR038366">
    <property type="entry name" value="Znf_CppX_C4_sf"/>
</dbReference>
<dbReference type="Proteomes" id="UP000095697">
    <property type="component" value="Chromosome I"/>
</dbReference>
<comment type="function">
    <text evidence="6">ATP-dependent specificity component of the Clp protease. It directs the protease to specific substrates. Can perform chaperone functions in the absence of ClpP.</text>
</comment>
<dbReference type="Pfam" id="PF10431">
    <property type="entry name" value="ClpB_D2-small"/>
    <property type="match status" value="1"/>
</dbReference>
<dbReference type="NCBIfam" id="NF003745">
    <property type="entry name" value="PRK05342.1"/>
    <property type="match status" value="1"/>
</dbReference>
<dbReference type="PANTHER" id="PTHR48102:SF7">
    <property type="entry name" value="ATP-DEPENDENT CLP PROTEASE ATP-BINDING SUBUNIT CLPX-LIKE, MITOCHONDRIAL"/>
    <property type="match status" value="1"/>
</dbReference>
<dbReference type="Pfam" id="PF07724">
    <property type="entry name" value="AAA_2"/>
    <property type="match status" value="1"/>
</dbReference>
<reference evidence="10" key="1">
    <citation type="submission" date="2016-01" db="EMBL/GenBank/DDBJ databases">
        <authorList>
            <person name="Husnik F."/>
        </authorList>
    </citation>
    <scope>NUCLEOTIDE SEQUENCE [LARGE SCALE GENOMIC DNA]</scope>
</reference>
<dbReference type="GO" id="GO:0008270">
    <property type="term" value="F:zinc ion binding"/>
    <property type="evidence" value="ECO:0007669"/>
    <property type="project" value="UniProtKB-UniRule"/>
</dbReference>
<dbReference type="InterPro" id="IPR003959">
    <property type="entry name" value="ATPase_AAA_core"/>
</dbReference>
<keyword evidence="9" id="KW-0645">Protease</keyword>
<dbReference type="EMBL" id="LN999831">
    <property type="protein sequence ID" value="CUX95641.1"/>
    <property type="molecule type" value="Genomic_DNA"/>
</dbReference>
<name>A0A143WPV3_9ENTR</name>
<dbReference type="GO" id="GO:0140662">
    <property type="term" value="F:ATP-dependent protein folding chaperone"/>
    <property type="evidence" value="ECO:0007669"/>
    <property type="project" value="InterPro"/>
</dbReference>
<dbReference type="FunFam" id="3.40.50.300:FF:000005">
    <property type="entry name" value="ATP-dependent Clp protease ATP-binding subunit ClpX"/>
    <property type="match status" value="1"/>
</dbReference>
<dbReference type="GO" id="GO:0009376">
    <property type="term" value="C:HslUV protease complex"/>
    <property type="evidence" value="ECO:0007669"/>
    <property type="project" value="TreeGrafter"/>
</dbReference>
<evidence type="ECO:0000256" key="6">
    <source>
        <dbReference type="HAMAP-Rule" id="MF_00175"/>
    </source>
</evidence>
<accession>A0A143WPV3</accession>
<dbReference type="PROSITE" id="PS51902">
    <property type="entry name" value="CLPX_ZB"/>
    <property type="match status" value="1"/>
</dbReference>
<dbReference type="NCBIfam" id="TIGR00382">
    <property type="entry name" value="clpX"/>
    <property type="match status" value="1"/>
</dbReference>
<dbReference type="CDD" id="cd19497">
    <property type="entry name" value="RecA-like_ClpX"/>
    <property type="match status" value="1"/>
</dbReference>
<dbReference type="KEGG" id="cmik:PMARG_ME00018"/>
<keyword evidence="3 6" id="KW-0862">Zinc</keyword>
<evidence type="ECO:0000256" key="5">
    <source>
        <dbReference type="ARBA" id="ARBA00023186"/>
    </source>
</evidence>
<dbReference type="GO" id="GO:0008233">
    <property type="term" value="F:peptidase activity"/>
    <property type="evidence" value="ECO:0007669"/>
    <property type="project" value="UniProtKB-KW"/>
</dbReference>
<dbReference type="GO" id="GO:0051082">
    <property type="term" value="F:unfolded protein binding"/>
    <property type="evidence" value="ECO:0007669"/>
    <property type="project" value="UniProtKB-UniRule"/>
</dbReference>
<dbReference type="GO" id="GO:0051301">
    <property type="term" value="P:cell division"/>
    <property type="evidence" value="ECO:0007669"/>
    <property type="project" value="TreeGrafter"/>
</dbReference>
<sequence>MTDKSKNVSEDKRLYCSFCSKNQDEVQKLIAGKSVYICNECVALCNDIIREDIEVTLRSERRVLPTPHEIRNYLNDYVIGQEQAQKVLSVAVYNHYKRLRNENNSIEIGKSNILLIGPTGSGKTLLAETLARVLDVPFIIADATTLTEAGYVGEDVENIIQKLLQKCNYEVHRAQYGIVYIDEIDKISRKSYNPSITRDVSGEGVQQALLKLIEGTIAAVPPQGGRKHPQQEFIRVDTSKILFICGGTFSGLNNIIEHRTLTNRGIGFSASIKEGSKTINESELLAQVEPEDLIKFGLIPEFIGRLPVVTTLNKLSEESLIKILYEPKNAITKQYQALFKMEGVELEFHAEAITAIAKKAIVRKTGARGLRSIMENILLETMYELPSKKSVEKVIIDESVIAGKSEPLLIYNHSEKEQQKSDK</sequence>
<protein>
    <recommendedName>
        <fullName evidence="6">ATP-dependent Clp protease ATP-binding subunit ClpX</fullName>
    </recommendedName>
</protein>
<evidence type="ECO:0000256" key="3">
    <source>
        <dbReference type="ARBA" id="ARBA00022833"/>
    </source>
</evidence>
<organism evidence="9 10">
    <name type="scientific">Candidatus Mikella endobia</name>
    <dbReference type="NCBI Taxonomy" id="1778264"/>
    <lineage>
        <taxon>Bacteria</taxon>
        <taxon>Pseudomonadati</taxon>
        <taxon>Pseudomonadota</taxon>
        <taxon>Gammaproteobacteria</taxon>
        <taxon>Enterobacterales</taxon>
        <taxon>Enterobacteriaceae</taxon>
        <taxon>Candidatus Mikella</taxon>
    </lineage>
</organism>
<feature type="binding site" evidence="6 7">
    <location>
        <position position="38"/>
    </location>
    <ligand>
        <name>Zn(2+)</name>
        <dbReference type="ChEBI" id="CHEBI:29105"/>
    </ligand>
</feature>
<evidence type="ECO:0000313" key="9">
    <source>
        <dbReference type="EMBL" id="CUX95641.1"/>
    </source>
</evidence>
<dbReference type="GO" id="GO:0051603">
    <property type="term" value="P:proteolysis involved in protein catabolic process"/>
    <property type="evidence" value="ECO:0007669"/>
    <property type="project" value="TreeGrafter"/>
</dbReference>
<evidence type="ECO:0000313" key="10">
    <source>
        <dbReference type="Proteomes" id="UP000095697"/>
    </source>
</evidence>
<evidence type="ECO:0000256" key="2">
    <source>
        <dbReference type="ARBA" id="ARBA00022741"/>
    </source>
</evidence>
<feature type="binding site" evidence="6">
    <location>
        <begin position="118"/>
        <end position="125"/>
    </location>
    <ligand>
        <name>ATP</name>
        <dbReference type="ChEBI" id="CHEBI:30616"/>
    </ligand>
</feature>
<dbReference type="PANTHER" id="PTHR48102">
    <property type="entry name" value="ATP-DEPENDENT CLP PROTEASE ATP-BINDING SUBUNIT CLPX-LIKE, MITOCHONDRIAL-RELATED"/>
    <property type="match status" value="1"/>
</dbReference>